<proteinExistence type="predicted"/>
<protein>
    <submittedName>
        <fullName evidence="1">Uncharacterized protein</fullName>
    </submittedName>
</protein>
<organism evidence="1 2">
    <name type="scientific">Arthrobacter phage KBurrousTX</name>
    <dbReference type="NCBI Taxonomy" id="2315608"/>
    <lineage>
        <taxon>Viruses</taxon>
        <taxon>Duplodnaviria</taxon>
        <taxon>Heunggongvirae</taxon>
        <taxon>Uroviricota</taxon>
        <taxon>Caudoviricetes</taxon>
        <taxon>Klausavirus</taxon>
        <taxon>Klausavirus kburrousTX</taxon>
    </lineage>
</organism>
<evidence type="ECO:0000313" key="2">
    <source>
        <dbReference type="Proteomes" id="UP000278416"/>
    </source>
</evidence>
<keyword evidence="2" id="KW-1185">Reference proteome</keyword>
<sequence length="82" mass="9009">MPVAGRPQPLAKPRGNCINPECAHPIKSGGNLTAETEGMRRANREGVCFVCKKAGFGEFQWTPELMDETIRHAMGELFHDVA</sequence>
<dbReference type="KEGG" id="vg:55811038"/>
<name>A0A386KBF0_9CAUD</name>
<accession>A0A386KBF0</accession>
<gene>
    <name evidence="1" type="primary">92</name>
    <name evidence="1" type="ORF">KBurrousTX_92</name>
</gene>
<reference evidence="1 2" key="1">
    <citation type="submission" date="2018-08" db="EMBL/GenBank/DDBJ databases">
        <authorList>
            <person name="Edupali M."/>
            <person name="Eltaeb M."/>
            <person name="Griswold I."/>
            <person name="Han P."/>
            <person name="Iszauk E."/>
            <person name="Joshi S."/>
            <person name="Kim Y."/>
            <person name="Krakopolsky K."/>
            <person name="Kubyshko V."/>
            <person name="Lee J."/>
            <person name="Lee N.Y."/>
            <person name="Lumaj G."/>
            <person name="Muskovitz J."/>
            <person name="Ning J."/>
            <person name="Noll E."/>
            <person name="Persaud B."/>
            <person name="Shankar N."/>
            <person name="Shim K."/>
            <person name="Srinivasan C."/>
            <person name="Yoon I."/>
            <person name="Zhang S."/>
            <person name="Ziausyte U."/>
            <person name="Jarvik J.W."/>
            <person name="Mcguier N."/>
            <person name="Lopez A.J."/>
            <person name="Garlena R.A."/>
            <person name="Russell D.A."/>
            <person name="Pope W.H."/>
            <person name="Jacobs-Sera D."/>
            <person name="Hatfull G.F."/>
        </authorList>
    </citation>
    <scope>NUCLEOTIDE SEQUENCE [LARGE SCALE GENOMIC DNA]</scope>
</reference>
<evidence type="ECO:0000313" key="1">
    <source>
        <dbReference type="EMBL" id="AYD81586.1"/>
    </source>
</evidence>
<dbReference type="Proteomes" id="UP000278416">
    <property type="component" value="Segment"/>
</dbReference>
<dbReference type="RefSeq" id="YP_009881765.1">
    <property type="nucleotide sequence ID" value="NC_049442.1"/>
</dbReference>
<dbReference type="GeneID" id="55811038"/>
<dbReference type="EMBL" id="MH744419">
    <property type="protein sequence ID" value="AYD81586.1"/>
    <property type="molecule type" value="Genomic_DNA"/>
</dbReference>